<proteinExistence type="predicted"/>
<gene>
    <name evidence="2" type="ORF">CK820_G0024047</name>
</gene>
<dbReference type="EMBL" id="NBAG03000271">
    <property type="protein sequence ID" value="PNI53636.1"/>
    <property type="molecule type" value="Genomic_DNA"/>
</dbReference>
<sequence length="133" mass="14712">MNNQKVVAVLLQECKQVLDQLLLEAPDVSEEDKSEDQRCRGVPEGLHPRSGLCGCGSYCVLGGPVPVWARRLWKTSAGRQRSPQVAASHANCPAGGYSPSPNLRELRKTFKSRVYSEQSNKQQWSNGYLAVQK</sequence>
<accession>A0A2J8M293</accession>
<organism evidence="2 3">
    <name type="scientific">Pan troglodytes</name>
    <name type="common">Chimpanzee</name>
    <dbReference type="NCBI Taxonomy" id="9598"/>
    <lineage>
        <taxon>Eukaryota</taxon>
        <taxon>Metazoa</taxon>
        <taxon>Chordata</taxon>
        <taxon>Craniata</taxon>
        <taxon>Vertebrata</taxon>
        <taxon>Euteleostomi</taxon>
        <taxon>Mammalia</taxon>
        <taxon>Eutheria</taxon>
        <taxon>Euarchontoglires</taxon>
        <taxon>Primates</taxon>
        <taxon>Haplorrhini</taxon>
        <taxon>Catarrhini</taxon>
        <taxon>Hominidae</taxon>
        <taxon>Pan</taxon>
    </lineage>
</organism>
<dbReference type="GO" id="GO:0004674">
    <property type="term" value="F:protein serine/threonine kinase activity"/>
    <property type="evidence" value="ECO:0007669"/>
    <property type="project" value="InterPro"/>
</dbReference>
<dbReference type="Proteomes" id="UP000236370">
    <property type="component" value="Unassembled WGS sequence"/>
</dbReference>
<evidence type="ECO:0000313" key="2">
    <source>
        <dbReference type="EMBL" id="PNI53636.1"/>
    </source>
</evidence>
<protein>
    <submittedName>
        <fullName evidence="2">ALPK1 isoform 6</fullName>
    </submittedName>
</protein>
<name>A0A2J8M293_PANTR</name>
<feature type="region of interest" description="Disordered" evidence="1">
    <location>
        <begin position="77"/>
        <end position="103"/>
    </location>
</feature>
<comment type="caution">
    <text evidence="2">The sequence shown here is derived from an EMBL/GenBank/DDBJ whole genome shotgun (WGS) entry which is preliminary data.</text>
</comment>
<dbReference type="InterPro" id="IPR043529">
    <property type="entry name" value="ALPK1"/>
</dbReference>
<dbReference type="PANTHER" id="PTHR46747">
    <property type="entry name" value="ALPHA-PROTEIN KINASE 1"/>
    <property type="match status" value="1"/>
</dbReference>
<reference evidence="2 3" key="1">
    <citation type="submission" date="2017-12" db="EMBL/GenBank/DDBJ databases">
        <title>High-resolution comparative analysis of great ape genomes.</title>
        <authorList>
            <person name="Pollen A."/>
            <person name="Hastie A."/>
            <person name="Hormozdiari F."/>
            <person name="Dougherty M."/>
            <person name="Liu R."/>
            <person name="Chaisson M."/>
            <person name="Hoppe E."/>
            <person name="Hill C."/>
            <person name="Pang A."/>
            <person name="Hillier L."/>
            <person name="Baker C."/>
            <person name="Armstrong J."/>
            <person name="Shendure J."/>
            <person name="Paten B."/>
            <person name="Wilson R."/>
            <person name="Chao H."/>
            <person name="Schneider V."/>
            <person name="Ventura M."/>
            <person name="Kronenberg Z."/>
            <person name="Murali S."/>
            <person name="Gordon D."/>
            <person name="Cantsilieris S."/>
            <person name="Munson K."/>
            <person name="Nelson B."/>
            <person name="Raja A."/>
            <person name="Underwood J."/>
            <person name="Diekhans M."/>
            <person name="Fiddes I."/>
            <person name="Haussler D."/>
            <person name="Eichler E."/>
        </authorList>
    </citation>
    <scope>NUCLEOTIDE SEQUENCE [LARGE SCALE GENOMIC DNA]</scope>
    <source>
        <strain evidence="2">Yerkes chimp pedigree #C0471</strain>
    </source>
</reference>
<evidence type="ECO:0000313" key="3">
    <source>
        <dbReference type="Proteomes" id="UP000236370"/>
    </source>
</evidence>
<dbReference type="AlphaFoldDB" id="A0A2J8M293"/>
<evidence type="ECO:0000256" key="1">
    <source>
        <dbReference type="SAM" id="MobiDB-lite"/>
    </source>
</evidence>
<dbReference type="PANTHER" id="PTHR46747:SF1">
    <property type="entry name" value="ALPHA-PROTEIN KINASE 1"/>
    <property type="match status" value="1"/>
</dbReference>